<dbReference type="AlphaFoldDB" id="A0A059A1Q5"/>
<dbReference type="InParanoid" id="A0A059A1Q5"/>
<dbReference type="eggNOG" id="ENOG502QRK3">
    <property type="taxonomic scope" value="Eukaryota"/>
</dbReference>
<gene>
    <name evidence="2" type="ORF">EUGRSUZ_K01406</name>
</gene>
<evidence type="ECO:0000256" key="1">
    <source>
        <dbReference type="SAM" id="MobiDB-lite"/>
    </source>
</evidence>
<dbReference type="PANTHER" id="PTHR33443:SF35">
    <property type="entry name" value="VQ DOMAIN-CONTAINING PROTEIN"/>
    <property type="match status" value="1"/>
</dbReference>
<protein>
    <submittedName>
        <fullName evidence="2">Uncharacterized protein</fullName>
    </submittedName>
</protein>
<dbReference type="FunCoup" id="A0A059A1Q5">
    <property type="interactions" value="695"/>
</dbReference>
<sequence length="287" mass="31574">MDPSGGHAVLDISSDGEGRGFGSDGDEWIPRLLRDDPDEVVLVKEVNAKSNSDKFLADDDDDDCVVLDGDPEKSVSVSDDAGDGGSDDLLIVGEKGQVACRDYPHPRHDCVILPFSSTLHEKHCNWCHCYVCDSPAPCAYWGKGLTNVDHCDANDKQEKWKVCRKYFKQGCFLKTAVMVWVVINHSVGKTSISVTANLAQYQVSQIAFTWINDSLQADDKPPAPPAAESIHIPITEPTREAQPAREFNTAVAGSFDIGAAGVEDVDFDHWWLETRSQRIILPLCLQM</sequence>
<dbReference type="EMBL" id="KK198763">
    <property type="protein sequence ID" value="KCW47669.1"/>
    <property type="molecule type" value="Genomic_DNA"/>
</dbReference>
<name>A0A059A1Q5_EUCGR</name>
<dbReference type="InterPro" id="IPR053234">
    <property type="entry name" value="RPM1_Interactor"/>
</dbReference>
<accession>A0A059A1Q5</accession>
<reference evidence="2" key="1">
    <citation type="submission" date="2013-07" db="EMBL/GenBank/DDBJ databases">
        <title>The genome of Eucalyptus grandis.</title>
        <authorList>
            <person name="Schmutz J."/>
            <person name="Hayes R."/>
            <person name="Myburg A."/>
            <person name="Tuskan G."/>
            <person name="Grattapaglia D."/>
            <person name="Rokhsar D.S."/>
        </authorList>
    </citation>
    <scope>NUCLEOTIDE SEQUENCE</scope>
    <source>
        <tissue evidence="2">Leaf extractions</tissue>
    </source>
</reference>
<feature type="region of interest" description="Disordered" evidence="1">
    <location>
        <begin position="1"/>
        <end position="31"/>
    </location>
</feature>
<dbReference type="PANTHER" id="PTHR33443">
    <property type="entry name" value="ZGC:112980"/>
    <property type="match status" value="1"/>
</dbReference>
<dbReference type="Gramene" id="KCW47669">
    <property type="protein sequence ID" value="KCW47669"/>
    <property type="gene ID" value="EUGRSUZ_K01406"/>
</dbReference>
<proteinExistence type="predicted"/>
<evidence type="ECO:0000313" key="2">
    <source>
        <dbReference type="EMBL" id="KCW47669.1"/>
    </source>
</evidence>
<organism evidence="2">
    <name type="scientific">Eucalyptus grandis</name>
    <name type="common">Flooded gum</name>
    <dbReference type="NCBI Taxonomy" id="71139"/>
    <lineage>
        <taxon>Eukaryota</taxon>
        <taxon>Viridiplantae</taxon>
        <taxon>Streptophyta</taxon>
        <taxon>Embryophyta</taxon>
        <taxon>Tracheophyta</taxon>
        <taxon>Spermatophyta</taxon>
        <taxon>Magnoliopsida</taxon>
        <taxon>eudicotyledons</taxon>
        <taxon>Gunneridae</taxon>
        <taxon>Pentapetalae</taxon>
        <taxon>rosids</taxon>
        <taxon>malvids</taxon>
        <taxon>Myrtales</taxon>
        <taxon>Myrtaceae</taxon>
        <taxon>Myrtoideae</taxon>
        <taxon>Eucalypteae</taxon>
        <taxon>Eucalyptus</taxon>
    </lineage>
</organism>